<comment type="catalytic activity">
    <reaction evidence="9">
        <text>1,2-didecanoylglycerol + H2O = decanoylglycerol + decanoate + H(+)</text>
        <dbReference type="Rhea" id="RHEA:48596"/>
        <dbReference type="ChEBI" id="CHEBI:11152"/>
        <dbReference type="ChEBI" id="CHEBI:15377"/>
        <dbReference type="ChEBI" id="CHEBI:15378"/>
        <dbReference type="ChEBI" id="CHEBI:27689"/>
        <dbReference type="ChEBI" id="CHEBI:90605"/>
    </reaction>
</comment>
<evidence type="ECO:0000259" key="12">
    <source>
        <dbReference type="Pfam" id="PF00561"/>
    </source>
</evidence>
<feature type="non-terminal residue" evidence="13">
    <location>
        <position position="250"/>
    </location>
</feature>
<protein>
    <recommendedName>
        <fullName evidence="7">sn-1-specific diacylglycerol lipase ABHD11</fullName>
        <ecNumber evidence="3">3.1.1.116</ecNumber>
    </recommendedName>
    <alternativeName>
        <fullName evidence="4">Alpha/beta hydrolase domain-containing protein 11</fullName>
    </alternativeName>
</protein>
<reference evidence="13 14" key="1">
    <citation type="submission" date="2013-11" db="EMBL/GenBank/DDBJ databases">
        <title>Genome sequencing of Stegodyphus mimosarum.</title>
        <authorList>
            <person name="Bechsgaard J."/>
        </authorList>
    </citation>
    <scope>NUCLEOTIDE SEQUENCE [LARGE SCALE GENOMIC DNA]</scope>
</reference>
<comment type="catalytic activity">
    <reaction evidence="5">
        <text>a 1,2-diacyl-sn-glycerol + H2O = a 2-acylglycerol + a fatty acid + H(+)</text>
        <dbReference type="Rhea" id="RHEA:33275"/>
        <dbReference type="ChEBI" id="CHEBI:15377"/>
        <dbReference type="ChEBI" id="CHEBI:15378"/>
        <dbReference type="ChEBI" id="CHEBI:17389"/>
        <dbReference type="ChEBI" id="CHEBI:17815"/>
        <dbReference type="ChEBI" id="CHEBI:28868"/>
        <dbReference type="EC" id="3.1.1.116"/>
    </reaction>
</comment>
<organism evidence="13 14">
    <name type="scientific">Stegodyphus mimosarum</name>
    <name type="common">African social velvet spider</name>
    <dbReference type="NCBI Taxonomy" id="407821"/>
    <lineage>
        <taxon>Eukaryota</taxon>
        <taxon>Metazoa</taxon>
        <taxon>Ecdysozoa</taxon>
        <taxon>Arthropoda</taxon>
        <taxon>Chelicerata</taxon>
        <taxon>Arachnida</taxon>
        <taxon>Araneae</taxon>
        <taxon>Araneomorphae</taxon>
        <taxon>Entelegynae</taxon>
        <taxon>Eresoidea</taxon>
        <taxon>Eresidae</taxon>
        <taxon>Stegodyphus</taxon>
    </lineage>
</organism>
<evidence type="ECO:0000313" key="13">
    <source>
        <dbReference type="EMBL" id="KFM77573.1"/>
    </source>
</evidence>
<dbReference type="OMA" id="FLGMSDN"/>
<feature type="domain" description="AB hydrolase-1" evidence="12">
    <location>
        <begin position="13"/>
        <end position="118"/>
    </location>
</feature>
<dbReference type="InterPro" id="IPR000073">
    <property type="entry name" value="AB_hydrolase_1"/>
</dbReference>
<dbReference type="Pfam" id="PF00561">
    <property type="entry name" value="Abhydrolase_1"/>
    <property type="match status" value="2"/>
</dbReference>
<evidence type="ECO:0000256" key="10">
    <source>
        <dbReference type="ARBA" id="ARBA00048513"/>
    </source>
</evidence>
<evidence type="ECO:0000256" key="11">
    <source>
        <dbReference type="ARBA" id="ARBA00048919"/>
    </source>
</evidence>
<keyword evidence="2 13" id="KW-0378">Hydrolase</keyword>
<evidence type="ECO:0000256" key="8">
    <source>
        <dbReference type="ARBA" id="ARBA00048283"/>
    </source>
</evidence>
<evidence type="ECO:0000256" key="9">
    <source>
        <dbReference type="ARBA" id="ARBA00048504"/>
    </source>
</evidence>
<comment type="similarity">
    <text evidence="1">Belongs to the AB hydrolase superfamily.</text>
</comment>
<dbReference type="GO" id="GO:0052689">
    <property type="term" value="F:carboxylic ester hydrolase activity"/>
    <property type="evidence" value="ECO:0007669"/>
    <property type="project" value="TreeGrafter"/>
</dbReference>
<accession>A0A087UJN4</accession>
<comment type="catalytic activity">
    <reaction evidence="10">
        <text>1-octadecanoyl-2-(9Z-octadecenoyl)-sn-glycerol + H2O = 2-(9Z-octadecenoyl)-glycerol + octadecanoate + H(+)</text>
        <dbReference type="Rhea" id="RHEA:77103"/>
        <dbReference type="ChEBI" id="CHEBI:15377"/>
        <dbReference type="ChEBI" id="CHEBI:15378"/>
        <dbReference type="ChEBI" id="CHEBI:25629"/>
        <dbReference type="ChEBI" id="CHEBI:73990"/>
        <dbReference type="ChEBI" id="CHEBI:75468"/>
    </reaction>
</comment>
<dbReference type="EMBL" id="KK120127">
    <property type="protein sequence ID" value="KFM77573.1"/>
    <property type="molecule type" value="Genomic_DNA"/>
</dbReference>
<name>A0A087UJN4_STEMI</name>
<comment type="catalytic activity">
    <reaction evidence="11">
        <text>1-octadecanoyl-2-(5Z,8Z,11Z,14Z-eicosatetraenoyl)-sn-glycerol + H2O = 2-(5Z,8Z,11Z,14Z-eicosatetraenoyl)-glycerol + octadecanoate + H(+)</text>
        <dbReference type="Rhea" id="RHEA:38507"/>
        <dbReference type="ChEBI" id="CHEBI:15377"/>
        <dbReference type="ChEBI" id="CHEBI:15378"/>
        <dbReference type="ChEBI" id="CHEBI:25629"/>
        <dbReference type="ChEBI" id="CHEBI:52392"/>
        <dbReference type="ChEBI" id="CHEBI:75728"/>
    </reaction>
</comment>
<dbReference type="InterPro" id="IPR029058">
    <property type="entry name" value="AB_hydrolase_fold"/>
</dbReference>
<evidence type="ECO:0000256" key="4">
    <source>
        <dbReference type="ARBA" id="ARBA00042703"/>
    </source>
</evidence>
<dbReference type="PANTHER" id="PTHR46118:SF4">
    <property type="entry name" value="PROTEIN ABHD11"/>
    <property type="match status" value="1"/>
</dbReference>
<dbReference type="Gene3D" id="3.40.50.1820">
    <property type="entry name" value="alpha/beta hydrolase"/>
    <property type="match status" value="1"/>
</dbReference>
<dbReference type="PANTHER" id="PTHR46118">
    <property type="entry name" value="PROTEIN ABHD11"/>
    <property type="match status" value="1"/>
</dbReference>
<dbReference type="FunFam" id="3.40.50.1820:FF:000039">
    <property type="entry name" value="Esterase ybfF"/>
    <property type="match status" value="1"/>
</dbReference>
<sequence>MPDKKLSSSVPAIILHGLLGSKQNWRSLGKAIAVRSSRKVYALDARNHGDSPHSSEFNYELMSADVKHFMNSQAISSAILIGHSMGGRTAMHLALTEKSLVDKLAVVDVSPISIPQALSSSIGYMTAMKEAIKAVPKLGIVQARKAIDTYLSRSIPEVGIRQFLLTNLHEENKVLKWRANLEVLSNCYSELMRFPSVSDYYLNDTLFICGEDSPYVKSEDYPQIRILFPKAEFAVIPGAGHWVHSEKPSE</sequence>
<feature type="domain" description="AB hydrolase-1" evidence="12">
    <location>
        <begin position="199"/>
        <end position="248"/>
    </location>
</feature>
<dbReference type="PRINTS" id="PR00412">
    <property type="entry name" value="EPOXHYDRLASE"/>
</dbReference>
<dbReference type="GO" id="GO:0005739">
    <property type="term" value="C:mitochondrion"/>
    <property type="evidence" value="ECO:0007669"/>
    <property type="project" value="TreeGrafter"/>
</dbReference>
<evidence type="ECO:0000256" key="1">
    <source>
        <dbReference type="ARBA" id="ARBA00008645"/>
    </source>
</evidence>
<dbReference type="EC" id="3.1.1.116" evidence="3"/>
<keyword evidence="14" id="KW-1185">Reference proteome</keyword>
<dbReference type="AlphaFoldDB" id="A0A087UJN4"/>
<dbReference type="STRING" id="407821.A0A087UJN4"/>
<comment type="catalytic activity">
    <reaction evidence="6">
        <text>a 1,3-diacyl-sn-glycerol + H2O = a 1-acyl-sn-glycerol + a fatty acid + H(+)</text>
        <dbReference type="Rhea" id="RHEA:38503"/>
        <dbReference type="ChEBI" id="CHEBI:15377"/>
        <dbReference type="ChEBI" id="CHEBI:15378"/>
        <dbReference type="ChEBI" id="CHEBI:28868"/>
        <dbReference type="ChEBI" id="CHEBI:64683"/>
        <dbReference type="ChEBI" id="CHEBI:77272"/>
    </reaction>
</comment>
<evidence type="ECO:0000256" key="5">
    <source>
        <dbReference type="ARBA" id="ARBA00043667"/>
    </source>
</evidence>
<evidence type="ECO:0000313" key="14">
    <source>
        <dbReference type="Proteomes" id="UP000054359"/>
    </source>
</evidence>
<dbReference type="Proteomes" id="UP000054359">
    <property type="component" value="Unassembled WGS sequence"/>
</dbReference>
<dbReference type="InterPro" id="IPR000639">
    <property type="entry name" value="Epox_hydrolase-like"/>
</dbReference>
<evidence type="ECO:0000256" key="2">
    <source>
        <dbReference type="ARBA" id="ARBA00022801"/>
    </source>
</evidence>
<comment type="catalytic activity">
    <reaction evidence="8">
        <text>1-octadecanoyl-2-(4Z,7Z,10Z,13Z,16Z,19Z-docosahexaenoyl)-sn-glycerol + H2O = 2-(4Z,7Z,10Z,13Z,16Z,19Z-docosahexaenoyl)-glycerol + octadecanoate + H(+)</text>
        <dbReference type="Rhea" id="RHEA:77107"/>
        <dbReference type="ChEBI" id="CHEBI:15377"/>
        <dbReference type="ChEBI" id="CHEBI:15378"/>
        <dbReference type="ChEBI" id="CHEBI:25629"/>
        <dbReference type="ChEBI" id="CHEBI:77129"/>
        <dbReference type="ChEBI" id="CHEBI:186738"/>
    </reaction>
</comment>
<evidence type="ECO:0000256" key="7">
    <source>
        <dbReference type="ARBA" id="ARBA00044064"/>
    </source>
</evidence>
<proteinExistence type="inferred from homology"/>
<evidence type="ECO:0000256" key="6">
    <source>
        <dbReference type="ARBA" id="ARBA00043742"/>
    </source>
</evidence>
<gene>
    <name evidence="13" type="ORF">X975_03934</name>
</gene>
<dbReference type="OrthoDB" id="6424307at2759"/>
<evidence type="ECO:0000256" key="3">
    <source>
        <dbReference type="ARBA" id="ARBA00026104"/>
    </source>
</evidence>
<dbReference type="SUPFAM" id="SSF53474">
    <property type="entry name" value="alpha/beta-Hydrolases"/>
    <property type="match status" value="1"/>
</dbReference>